<dbReference type="Proteomes" id="UP001500556">
    <property type="component" value="Unassembled WGS sequence"/>
</dbReference>
<feature type="compositionally biased region" description="Acidic residues" evidence="1">
    <location>
        <begin position="171"/>
        <end position="198"/>
    </location>
</feature>
<gene>
    <name evidence="2" type="ORF">GCM10025782_21100</name>
</gene>
<proteinExistence type="predicted"/>
<dbReference type="EMBL" id="BAABLO010000009">
    <property type="protein sequence ID" value="GAA4722961.1"/>
    <property type="molecule type" value="Genomic_DNA"/>
</dbReference>
<name>A0ABP8Y6N7_9MICO</name>
<organism evidence="2 3">
    <name type="scientific">Pedococcus ginsenosidimutans</name>
    <dbReference type="NCBI Taxonomy" id="490570"/>
    <lineage>
        <taxon>Bacteria</taxon>
        <taxon>Bacillati</taxon>
        <taxon>Actinomycetota</taxon>
        <taxon>Actinomycetes</taxon>
        <taxon>Micrococcales</taxon>
        <taxon>Intrasporangiaceae</taxon>
        <taxon>Pedococcus</taxon>
    </lineage>
</organism>
<comment type="caution">
    <text evidence="2">The sequence shown here is derived from an EMBL/GenBank/DDBJ whole genome shotgun (WGS) entry which is preliminary data.</text>
</comment>
<dbReference type="RefSeq" id="WP_345503138.1">
    <property type="nucleotide sequence ID" value="NZ_BAABLO010000009.1"/>
</dbReference>
<evidence type="ECO:0000256" key="1">
    <source>
        <dbReference type="SAM" id="MobiDB-lite"/>
    </source>
</evidence>
<reference evidence="3" key="1">
    <citation type="journal article" date="2019" name="Int. J. Syst. Evol. Microbiol.">
        <title>The Global Catalogue of Microorganisms (GCM) 10K type strain sequencing project: providing services to taxonomists for standard genome sequencing and annotation.</title>
        <authorList>
            <consortium name="The Broad Institute Genomics Platform"/>
            <consortium name="The Broad Institute Genome Sequencing Center for Infectious Disease"/>
            <person name="Wu L."/>
            <person name="Ma J."/>
        </authorList>
    </citation>
    <scope>NUCLEOTIDE SEQUENCE [LARGE SCALE GENOMIC DNA]</scope>
    <source>
        <strain evidence="3">JCM 18961</strain>
    </source>
</reference>
<evidence type="ECO:0000313" key="2">
    <source>
        <dbReference type="EMBL" id="GAA4722961.1"/>
    </source>
</evidence>
<keyword evidence="3" id="KW-1185">Reference proteome</keyword>
<evidence type="ECO:0000313" key="3">
    <source>
        <dbReference type="Proteomes" id="UP001500556"/>
    </source>
</evidence>
<accession>A0ABP8Y6N7</accession>
<protein>
    <submittedName>
        <fullName evidence="2">Uncharacterized protein</fullName>
    </submittedName>
</protein>
<feature type="region of interest" description="Disordered" evidence="1">
    <location>
        <begin position="150"/>
        <end position="198"/>
    </location>
</feature>
<sequence length="198" mass="21364">MATNRPTTRELADSIEAIDARTRELLDAIRAIQEAASVENDKMWTALRGVAGLDGLSTGVSEVEEAMSSSASEIRKGMVRSARQIRRGMEQGTADIQAVLAPLRMLVPPSTALPLQPGVAGALREIRQALGGRRDTNFPGMTTAWDGPVDFIGQADPSLDPTYPPGSSADVTDESYDSSYEDVYPDVYQDDDDDEEQS</sequence>